<dbReference type="Gene3D" id="1.25.40.10">
    <property type="entry name" value="Tetratricopeptide repeat domain"/>
    <property type="match status" value="1"/>
</dbReference>
<organism evidence="6 7">
    <name type="scientific">Thalassotalea insulae</name>
    <dbReference type="NCBI Taxonomy" id="2056778"/>
    <lineage>
        <taxon>Bacteria</taxon>
        <taxon>Pseudomonadati</taxon>
        <taxon>Pseudomonadota</taxon>
        <taxon>Gammaproteobacteria</taxon>
        <taxon>Alteromonadales</taxon>
        <taxon>Colwelliaceae</taxon>
        <taxon>Thalassotalea</taxon>
    </lineage>
</organism>
<dbReference type="Proteomes" id="UP001157186">
    <property type="component" value="Unassembled WGS sequence"/>
</dbReference>
<dbReference type="Pfam" id="PF13181">
    <property type="entry name" value="TPR_8"/>
    <property type="match status" value="1"/>
</dbReference>
<feature type="domain" description="OmpR/PhoB-type" evidence="5">
    <location>
        <begin position="1"/>
        <end position="101"/>
    </location>
</feature>
<sequence length="590" mass="68491">MEAFKLGNWQVFPKLNQLTLISSGKTKTVTPKIMQLLTALIEQGDNPASVDQLITNVWRDRVVADSSVYQAVAQLRKVLAADETIAVYIERISGQGYRICPDVDVSPFTPEKDKSKQARFILLVLVFLLAITGIFFTSQSNENVQSQHFESLSLASHLIKQIEPEQLHHAKQLYLEVLREDQDNVKALNGLCNSYRLLTIYDTLSETERDSLCRPLLEKAHANESNNPNVLASLAWQSFQQGDIKQSESLFQQALAITEQEAIIWHWYGQLKRSQNDIPAALTAHKKAFKLAPNDPIVLRGLAYAYLNNRDLNSARKYFERSIVIAPNFKNRPLYELDFYPLNQDRAKNYLAWYQQYEDSYFKRFPMHRLSYVIFLLSLNQAELATEELHKVEALDNIPQHFLLYAKASLAWHMQRREETLALLKQRYLLAPQQNHLVMPYLVALLHFDQEAQALTLFEQHFANIIKLETITPDQLGQYLLLTSLYQSLGKEQAYQQAFSKLLSLRQEVNKFPAQHELVWYQLTNKKEQSLELLTQMLTDGWLPDYNDSIFSITFYQSLLESDREKQQWRKYLSQKQNCIWQQSKCADND</sequence>
<dbReference type="SUPFAM" id="SSF46894">
    <property type="entry name" value="C-terminal effector domain of the bipartite response regulators"/>
    <property type="match status" value="1"/>
</dbReference>
<gene>
    <name evidence="6" type="ORF">tinsulaeT_23860</name>
</gene>
<feature type="repeat" description="TPR" evidence="2">
    <location>
        <begin position="296"/>
        <end position="329"/>
    </location>
</feature>
<dbReference type="PROSITE" id="PS51755">
    <property type="entry name" value="OMPR_PHOB"/>
    <property type="match status" value="1"/>
</dbReference>
<keyword evidence="4" id="KW-0812">Transmembrane</keyword>
<keyword evidence="2" id="KW-0802">TPR repeat</keyword>
<dbReference type="SMART" id="SM00862">
    <property type="entry name" value="Trans_reg_C"/>
    <property type="match status" value="1"/>
</dbReference>
<dbReference type="SMART" id="SM00028">
    <property type="entry name" value="TPR"/>
    <property type="match status" value="3"/>
</dbReference>
<evidence type="ECO:0000313" key="7">
    <source>
        <dbReference type="Proteomes" id="UP001157186"/>
    </source>
</evidence>
<dbReference type="Pfam" id="PF00486">
    <property type="entry name" value="Trans_reg_C"/>
    <property type="match status" value="1"/>
</dbReference>
<comment type="caution">
    <text evidence="6">The sequence shown here is derived from an EMBL/GenBank/DDBJ whole genome shotgun (WGS) entry which is preliminary data.</text>
</comment>
<dbReference type="InterPro" id="IPR011990">
    <property type="entry name" value="TPR-like_helical_dom_sf"/>
</dbReference>
<evidence type="ECO:0000256" key="4">
    <source>
        <dbReference type="SAM" id="Phobius"/>
    </source>
</evidence>
<keyword evidence="4" id="KW-1133">Transmembrane helix</keyword>
<reference evidence="6 7" key="1">
    <citation type="submission" date="2023-03" db="EMBL/GenBank/DDBJ databases">
        <title>Draft genome sequence of Thalassotalea insulae KCTC 62186T.</title>
        <authorList>
            <person name="Sawabe T."/>
        </authorList>
    </citation>
    <scope>NUCLEOTIDE SEQUENCE [LARGE SCALE GENOMIC DNA]</scope>
    <source>
        <strain evidence="6 7">KCTC 62186</strain>
    </source>
</reference>
<protein>
    <recommendedName>
        <fullName evidence="5">OmpR/PhoB-type domain-containing protein</fullName>
    </recommendedName>
</protein>
<dbReference type="PROSITE" id="PS50005">
    <property type="entry name" value="TPR"/>
    <property type="match status" value="2"/>
</dbReference>
<dbReference type="InterPro" id="IPR001867">
    <property type="entry name" value="OmpR/PhoB-type_DNA-bd"/>
</dbReference>
<keyword evidence="4" id="KW-0472">Membrane</keyword>
<accession>A0ABQ6GSX9</accession>
<evidence type="ECO:0000259" key="5">
    <source>
        <dbReference type="PROSITE" id="PS51755"/>
    </source>
</evidence>
<dbReference type="PANTHER" id="PTHR12558:SF44">
    <property type="entry name" value="TETRATRICOPEPTIDE REPEAT-CONTAINING PROTEIN"/>
    <property type="match status" value="1"/>
</dbReference>
<name>A0ABQ6GSX9_9GAMM</name>
<dbReference type="Gene3D" id="1.10.10.10">
    <property type="entry name" value="Winged helix-like DNA-binding domain superfamily/Winged helix DNA-binding domain"/>
    <property type="match status" value="1"/>
</dbReference>
<dbReference type="EMBL" id="BSST01000001">
    <property type="protein sequence ID" value="GLX79046.1"/>
    <property type="molecule type" value="Genomic_DNA"/>
</dbReference>
<evidence type="ECO:0000256" key="3">
    <source>
        <dbReference type="PROSITE-ProRule" id="PRU01091"/>
    </source>
</evidence>
<evidence type="ECO:0000256" key="2">
    <source>
        <dbReference type="PROSITE-ProRule" id="PRU00339"/>
    </source>
</evidence>
<dbReference type="InterPro" id="IPR019734">
    <property type="entry name" value="TPR_rpt"/>
</dbReference>
<dbReference type="SUPFAM" id="SSF48452">
    <property type="entry name" value="TPR-like"/>
    <property type="match status" value="1"/>
</dbReference>
<feature type="DNA-binding region" description="OmpR/PhoB-type" evidence="3">
    <location>
        <begin position="1"/>
        <end position="101"/>
    </location>
</feature>
<evidence type="ECO:0000256" key="1">
    <source>
        <dbReference type="ARBA" id="ARBA00023125"/>
    </source>
</evidence>
<proteinExistence type="predicted"/>
<dbReference type="InterPro" id="IPR016032">
    <property type="entry name" value="Sig_transdc_resp-reg_C-effctor"/>
</dbReference>
<feature type="transmembrane region" description="Helical" evidence="4">
    <location>
        <begin position="120"/>
        <end position="138"/>
    </location>
</feature>
<keyword evidence="7" id="KW-1185">Reference proteome</keyword>
<dbReference type="PANTHER" id="PTHR12558">
    <property type="entry name" value="CELL DIVISION CYCLE 16,23,27"/>
    <property type="match status" value="1"/>
</dbReference>
<feature type="repeat" description="TPR" evidence="2">
    <location>
        <begin position="262"/>
        <end position="295"/>
    </location>
</feature>
<dbReference type="RefSeq" id="WP_284244934.1">
    <property type="nucleotide sequence ID" value="NZ_BSST01000001.1"/>
</dbReference>
<dbReference type="InterPro" id="IPR036388">
    <property type="entry name" value="WH-like_DNA-bd_sf"/>
</dbReference>
<evidence type="ECO:0000313" key="6">
    <source>
        <dbReference type="EMBL" id="GLX79046.1"/>
    </source>
</evidence>
<keyword evidence="1 3" id="KW-0238">DNA-binding</keyword>